<protein>
    <recommendedName>
        <fullName evidence="10">Bifunctional purine biosynthesis protein PurH</fullName>
    </recommendedName>
    <domain>
        <recommendedName>
            <fullName evidence="10">Phosphoribosylaminoimidazolecarboxamide formyltransferase</fullName>
            <ecNumber evidence="10">2.1.2.3</ecNumber>
        </recommendedName>
        <alternativeName>
            <fullName evidence="10">AICAR transformylase</fullName>
        </alternativeName>
    </domain>
    <domain>
        <recommendedName>
            <fullName evidence="10">IMP cyclohydrolase</fullName>
            <ecNumber evidence="10">3.5.4.10</ecNumber>
        </recommendedName>
        <alternativeName>
            <fullName evidence="10">ATIC</fullName>
        </alternativeName>
        <alternativeName>
            <fullName evidence="10">IMP synthase</fullName>
        </alternativeName>
        <alternativeName>
            <fullName evidence="10">Inosinicase</fullName>
        </alternativeName>
    </domain>
</protein>
<accession>A0AA45WJ18</accession>
<keyword evidence="7 10" id="KW-0511">Multifunctional enzyme</keyword>
<dbReference type="FunFam" id="3.40.50.1380:FF:000001">
    <property type="entry name" value="Bifunctional purine biosynthesis protein PurH"/>
    <property type="match status" value="1"/>
</dbReference>
<dbReference type="Gene3D" id="3.40.140.20">
    <property type="match status" value="2"/>
</dbReference>
<keyword evidence="5 10" id="KW-0658">Purine biosynthesis</keyword>
<dbReference type="SUPFAM" id="SSF52335">
    <property type="entry name" value="Methylglyoxal synthase-like"/>
    <property type="match status" value="1"/>
</dbReference>
<dbReference type="FunFam" id="3.40.140.20:FF:000002">
    <property type="entry name" value="Bifunctional purine biosynthesis protein PurH"/>
    <property type="match status" value="1"/>
</dbReference>
<dbReference type="InterPro" id="IPR002695">
    <property type="entry name" value="PurH-like"/>
</dbReference>
<dbReference type="AlphaFoldDB" id="A0AA45WJ18"/>
<evidence type="ECO:0000256" key="9">
    <source>
        <dbReference type="ARBA" id="ARBA00050687"/>
    </source>
</evidence>
<evidence type="ECO:0000256" key="6">
    <source>
        <dbReference type="ARBA" id="ARBA00022801"/>
    </source>
</evidence>
<dbReference type="SMART" id="SM00798">
    <property type="entry name" value="AICARFT_IMPCHas"/>
    <property type="match status" value="1"/>
</dbReference>
<evidence type="ECO:0000256" key="8">
    <source>
        <dbReference type="ARBA" id="ARBA00050488"/>
    </source>
</evidence>
<dbReference type="InterPro" id="IPR016193">
    <property type="entry name" value="Cytidine_deaminase-like"/>
</dbReference>
<dbReference type="InterPro" id="IPR024051">
    <property type="entry name" value="AICAR_Tfase_dup_dom_sf"/>
</dbReference>
<dbReference type="SMART" id="SM00851">
    <property type="entry name" value="MGS"/>
    <property type="match status" value="1"/>
</dbReference>
<dbReference type="PROSITE" id="PS51855">
    <property type="entry name" value="MGS"/>
    <property type="match status" value="1"/>
</dbReference>
<comment type="similarity">
    <text evidence="3 10">Belongs to the PurH family.</text>
</comment>
<dbReference type="Pfam" id="PF02142">
    <property type="entry name" value="MGS"/>
    <property type="match status" value="1"/>
</dbReference>
<dbReference type="HAMAP" id="MF_00139">
    <property type="entry name" value="PurH"/>
    <property type="match status" value="1"/>
</dbReference>
<proteinExistence type="inferred from homology"/>
<dbReference type="EC" id="2.1.2.3" evidence="10"/>
<evidence type="ECO:0000256" key="5">
    <source>
        <dbReference type="ARBA" id="ARBA00022755"/>
    </source>
</evidence>
<comment type="caution">
    <text evidence="12">The sequence shown here is derived from an EMBL/GenBank/DDBJ whole genome shotgun (WGS) entry which is preliminary data.</text>
</comment>
<dbReference type="NCBIfam" id="NF002049">
    <property type="entry name" value="PRK00881.1"/>
    <property type="match status" value="1"/>
</dbReference>
<dbReference type="GO" id="GO:0003937">
    <property type="term" value="F:IMP cyclohydrolase activity"/>
    <property type="evidence" value="ECO:0007669"/>
    <property type="project" value="UniProtKB-UniRule"/>
</dbReference>
<dbReference type="GO" id="GO:0005829">
    <property type="term" value="C:cytosol"/>
    <property type="evidence" value="ECO:0007669"/>
    <property type="project" value="TreeGrafter"/>
</dbReference>
<dbReference type="EC" id="3.5.4.10" evidence="10"/>
<dbReference type="RefSeq" id="WP_265133479.1">
    <property type="nucleotide sequence ID" value="NZ_FXTX01000002.1"/>
</dbReference>
<keyword evidence="6 10" id="KW-0378">Hydrolase</keyword>
<gene>
    <name evidence="10" type="primary">purH</name>
    <name evidence="12" type="ORF">SAMN06264868_10236</name>
</gene>
<comment type="pathway">
    <text evidence="2 10">Purine metabolism; IMP biosynthesis via de novo pathway; 5-formamido-1-(5-phospho-D-ribosyl)imidazole-4-carboxamide from 5-amino-1-(5-phospho-D-ribosyl)imidazole-4-carboxamide (10-formyl THF route): step 1/1.</text>
</comment>
<dbReference type="Proteomes" id="UP001157947">
    <property type="component" value="Unassembled WGS sequence"/>
</dbReference>
<evidence type="ECO:0000313" key="12">
    <source>
        <dbReference type="EMBL" id="SMP02021.1"/>
    </source>
</evidence>
<dbReference type="NCBIfam" id="TIGR00355">
    <property type="entry name" value="purH"/>
    <property type="match status" value="1"/>
</dbReference>
<feature type="domain" description="MGS-like" evidence="11">
    <location>
        <begin position="1"/>
        <end position="144"/>
    </location>
</feature>
<evidence type="ECO:0000256" key="3">
    <source>
        <dbReference type="ARBA" id="ARBA00007667"/>
    </source>
</evidence>
<dbReference type="Pfam" id="PF01808">
    <property type="entry name" value="AICARFT_IMPCHas"/>
    <property type="match status" value="1"/>
</dbReference>
<dbReference type="PIRSF" id="PIRSF000414">
    <property type="entry name" value="AICARFT_IMPCHas"/>
    <property type="match status" value="1"/>
</dbReference>
<sequence>MKKRALISVSDKTDLDFFAKELYALGYEIISSSGTAKYIKSMGIPVLEVSEITGFPEILDGRVKTLHPKIHGGILAIRDNEKHIKQLEENDITPIDIVAINLYPFEATLKKGADLDELIENIDIGGPALVRASAKNYKFVAIIVDPKDYKIVIEELKNNSEISIQTKKKLALKAFRHTAIYDSIISNVLNEKFEINEKFPEELTIPVRKKQTLRYGENPHQEAALYISPIEDRFSIAGAEILQGKEMSYNNYLDVESAVSLIKEFEEIAAVIVKHNNPCGVAIADNIVDAYKIAFSRDPKSAFGGIVALNRKVDLELSKALTETFLEVVIAPDYTEEALEILKSKKNLRVVKINNFFEEDKGLDYRRISGGLLLQDKDKQLYKELQIVTERKPTEKELEDLIFAFKVVKHVKSNSVVIAKDKKTLGIGAGQTSRVDSLETAIKKAQEFGFDLEGSVLASEAFFPFRDSIDYAAKYGIKAVIQPGGSIRDKEVIQACNEHNIAMIFTNMRHFKH</sequence>
<dbReference type="GO" id="GO:0006189">
    <property type="term" value="P:'de novo' IMP biosynthetic process"/>
    <property type="evidence" value="ECO:0007669"/>
    <property type="project" value="UniProtKB-UniRule"/>
</dbReference>
<evidence type="ECO:0000256" key="7">
    <source>
        <dbReference type="ARBA" id="ARBA00023268"/>
    </source>
</evidence>
<dbReference type="SUPFAM" id="SSF53927">
    <property type="entry name" value="Cytidine deaminase-like"/>
    <property type="match status" value="1"/>
</dbReference>
<dbReference type="InterPro" id="IPR036914">
    <property type="entry name" value="MGS-like_dom_sf"/>
</dbReference>
<comment type="catalytic activity">
    <reaction evidence="9 10">
        <text>IMP + H2O = 5-formamido-1-(5-phospho-D-ribosyl)imidazole-4-carboxamide</text>
        <dbReference type="Rhea" id="RHEA:18445"/>
        <dbReference type="ChEBI" id="CHEBI:15377"/>
        <dbReference type="ChEBI" id="CHEBI:58053"/>
        <dbReference type="ChEBI" id="CHEBI:58467"/>
        <dbReference type="EC" id="3.5.4.10"/>
    </reaction>
</comment>
<evidence type="ECO:0000256" key="2">
    <source>
        <dbReference type="ARBA" id="ARBA00004954"/>
    </source>
</evidence>
<comment type="domain">
    <text evidence="10">The IMP cyclohydrolase activity resides in the N-terminal region.</text>
</comment>
<keyword evidence="4 10" id="KW-0808">Transferase</keyword>
<dbReference type="Gene3D" id="3.40.50.1380">
    <property type="entry name" value="Methylglyoxal synthase-like domain"/>
    <property type="match status" value="1"/>
</dbReference>
<comment type="catalytic activity">
    <reaction evidence="8 10">
        <text>(6R)-10-formyltetrahydrofolate + 5-amino-1-(5-phospho-beta-D-ribosyl)imidazole-4-carboxamide = 5-formamido-1-(5-phospho-D-ribosyl)imidazole-4-carboxamide + (6S)-5,6,7,8-tetrahydrofolate</text>
        <dbReference type="Rhea" id="RHEA:22192"/>
        <dbReference type="ChEBI" id="CHEBI:57453"/>
        <dbReference type="ChEBI" id="CHEBI:58467"/>
        <dbReference type="ChEBI" id="CHEBI:58475"/>
        <dbReference type="ChEBI" id="CHEBI:195366"/>
        <dbReference type="EC" id="2.1.2.3"/>
    </reaction>
</comment>
<reference evidence="12" key="1">
    <citation type="submission" date="2017-05" db="EMBL/GenBank/DDBJ databases">
        <authorList>
            <person name="Varghese N."/>
            <person name="Submissions S."/>
        </authorList>
    </citation>
    <scope>NUCLEOTIDE SEQUENCE</scope>
    <source>
        <strain evidence="12">DSM 18763</strain>
    </source>
</reference>
<evidence type="ECO:0000313" key="13">
    <source>
        <dbReference type="Proteomes" id="UP001157947"/>
    </source>
</evidence>
<evidence type="ECO:0000256" key="1">
    <source>
        <dbReference type="ARBA" id="ARBA00004844"/>
    </source>
</evidence>
<dbReference type="CDD" id="cd01421">
    <property type="entry name" value="IMPCH"/>
    <property type="match status" value="1"/>
</dbReference>
<organism evidence="12 13">
    <name type="scientific">Venenivibrio stagnispumantis</name>
    <dbReference type="NCBI Taxonomy" id="407998"/>
    <lineage>
        <taxon>Bacteria</taxon>
        <taxon>Pseudomonadati</taxon>
        <taxon>Aquificota</taxon>
        <taxon>Aquificia</taxon>
        <taxon>Aquificales</taxon>
        <taxon>Hydrogenothermaceae</taxon>
        <taxon>Venenivibrio</taxon>
    </lineage>
</organism>
<dbReference type="InterPro" id="IPR011607">
    <property type="entry name" value="MGS-like_dom"/>
</dbReference>
<evidence type="ECO:0000256" key="4">
    <source>
        <dbReference type="ARBA" id="ARBA00022679"/>
    </source>
</evidence>
<evidence type="ECO:0000259" key="11">
    <source>
        <dbReference type="PROSITE" id="PS51855"/>
    </source>
</evidence>
<comment type="pathway">
    <text evidence="1 10">Purine metabolism; IMP biosynthesis via de novo pathway; IMP from 5-formamido-1-(5-phospho-D-ribosyl)imidazole-4-carboxamide: step 1/1.</text>
</comment>
<dbReference type="PANTHER" id="PTHR11692:SF0">
    <property type="entry name" value="BIFUNCTIONAL PURINE BIOSYNTHESIS PROTEIN ATIC"/>
    <property type="match status" value="1"/>
</dbReference>
<name>A0AA45WJ18_9AQUI</name>
<dbReference type="GO" id="GO:0004643">
    <property type="term" value="F:phosphoribosylaminoimidazolecarboxamide formyltransferase activity"/>
    <property type="evidence" value="ECO:0007669"/>
    <property type="project" value="UniProtKB-UniRule"/>
</dbReference>
<evidence type="ECO:0000256" key="10">
    <source>
        <dbReference type="HAMAP-Rule" id="MF_00139"/>
    </source>
</evidence>
<dbReference type="EMBL" id="FXTX01000002">
    <property type="protein sequence ID" value="SMP02021.1"/>
    <property type="molecule type" value="Genomic_DNA"/>
</dbReference>
<dbReference type="FunFam" id="3.40.140.20:FF:000001">
    <property type="entry name" value="Bifunctional purine biosynthesis protein PurH"/>
    <property type="match status" value="1"/>
</dbReference>
<keyword evidence="13" id="KW-1185">Reference proteome</keyword>
<dbReference type="PANTHER" id="PTHR11692">
    <property type="entry name" value="BIFUNCTIONAL PURINE BIOSYNTHESIS PROTEIN PURH"/>
    <property type="match status" value="1"/>
</dbReference>